<feature type="compositionally biased region" description="Low complexity" evidence="1">
    <location>
        <begin position="361"/>
        <end position="371"/>
    </location>
</feature>
<feature type="region of interest" description="Disordered" evidence="1">
    <location>
        <begin position="334"/>
        <end position="407"/>
    </location>
</feature>
<dbReference type="EMBL" id="JASPKZ010008439">
    <property type="protein sequence ID" value="KAJ9579405.1"/>
    <property type="molecule type" value="Genomic_DNA"/>
</dbReference>
<feature type="compositionally biased region" description="Polar residues" evidence="1">
    <location>
        <begin position="184"/>
        <end position="194"/>
    </location>
</feature>
<evidence type="ECO:0000313" key="3">
    <source>
        <dbReference type="Proteomes" id="UP001233999"/>
    </source>
</evidence>
<comment type="caution">
    <text evidence="2">The sequence shown here is derived from an EMBL/GenBank/DDBJ whole genome shotgun (WGS) entry which is preliminary data.</text>
</comment>
<reference evidence="2" key="2">
    <citation type="submission" date="2023-05" db="EMBL/GenBank/DDBJ databases">
        <authorList>
            <person name="Fouks B."/>
        </authorList>
    </citation>
    <scope>NUCLEOTIDE SEQUENCE</scope>
    <source>
        <strain evidence="2">Stay&amp;Tobe</strain>
        <tissue evidence="2">Testes</tissue>
    </source>
</reference>
<feature type="region of interest" description="Disordered" evidence="1">
    <location>
        <begin position="113"/>
        <end position="132"/>
    </location>
</feature>
<dbReference type="Proteomes" id="UP001233999">
    <property type="component" value="Unassembled WGS sequence"/>
</dbReference>
<feature type="compositionally biased region" description="Basic and acidic residues" evidence="1">
    <location>
        <begin position="384"/>
        <end position="394"/>
    </location>
</feature>
<evidence type="ECO:0000256" key="1">
    <source>
        <dbReference type="SAM" id="MobiDB-lite"/>
    </source>
</evidence>
<feature type="compositionally biased region" description="Polar residues" evidence="1">
    <location>
        <begin position="113"/>
        <end position="131"/>
    </location>
</feature>
<feature type="non-terminal residue" evidence="2">
    <location>
        <position position="511"/>
    </location>
</feature>
<gene>
    <name evidence="2" type="ORF">L9F63_024487</name>
</gene>
<feature type="compositionally biased region" description="Low complexity" evidence="1">
    <location>
        <begin position="208"/>
        <end position="225"/>
    </location>
</feature>
<name>A0AAD7ZFJ1_DIPPU</name>
<accession>A0AAD7ZFJ1</accession>
<reference evidence="2" key="1">
    <citation type="journal article" date="2023" name="IScience">
        <title>Live-bearing cockroach genome reveals convergent evolutionary mechanisms linked to viviparity in insects and beyond.</title>
        <authorList>
            <person name="Fouks B."/>
            <person name="Harrison M.C."/>
            <person name="Mikhailova A.A."/>
            <person name="Marchal E."/>
            <person name="English S."/>
            <person name="Carruthers M."/>
            <person name="Jennings E.C."/>
            <person name="Chiamaka E.L."/>
            <person name="Frigard R.A."/>
            <person name="Pippel M."/>
            <person name="Attardo G.M."/>
            <person name="Benoit J.B."/>
            <person name="Bornberg-Bauer E."/>
            <person name="Tobe S.S."/>
        </authorList>
    </citation>
    <scope>NUCLEOTIDE SEQUENCE</scope>
    <source>
        <strain evidence="2">Stay&amp;Tobe</strain>
    </source>
</reference>
<proteinExistence type="predicted"/>
<organism evidence="2 3">
    <name type="scientific">Diploptera punctata</name>
    <name type="common">Pacific beetle cockroach</name>
    <dbReference type="NCBI Taxonomy" id="6984"/>
    <lineage>
        <taxon>Eukaryota</taxon>
        <taxon>Metazoa</taxon>
        <taxon>Ecdysozoa</taxon>
        <taxon>Arthropoda</taxon>
        <taxon>Hexapoda</taxon>
        <taxon>Insecta</taxon>
        <taxon>Pterygota</taxon>
        <taxon>Neoptera</taxon>
        <taxon>Polyneoptera</taxon>
        <taxon>Dictyoptera</taxon>
        <taxon>Blattodea</taxon>
        <taxon>Blaberoidea</taxon>
        <taxon>Blaberidae</taxon>
        <taxon>Diplopterinae</taxon>
        <taxon>Diploptera</taxon>
    </lineage>
</organism>
<feature type="compositionally biased region" description="Pro residues" evidence="1">
    <location>
        <begin position="157"/>
        <end position="169"/>
    </location>
</feature>
<sequence length="511" mass="55167">METRDGRKLLRTMSFISSRARALRQRFVPTQRSMSDTWQDHQTEGYIDDDPHLPSPDLGGSMLSLLNEQMVSWDTDAEPTTTGSVFRAQRSRSLDSLGGSVPVTISAAVSPPSSLQFQRGMSSSAQDTINTKIPRPTVSGLLIADLADSISPSYPVSPIPKIPGPPPSPLRKSAPSTPRPLDTASPQIPSSPLINTFIPKIPGPPVSPKLSRPSSPPSSSSIKPKFNIPRVSPNLVCPSTPRYGDTSPSFYTDSRATHSLPVSPKYSTPTPKLLDASFFESQIIPKIPGPPPSPKLIRPAACIPSVRPISPKPNDQLRLLDECSAQLLKEPLAPVSADVSPMSPTPGTSASPGKVPPSPRTPTTSATTSSSKAQPGAQVAESESFDHEENRDTITETTLPTRPTLFDLRPRPKLKHQWSMDESRTVPSVSGCTRQQSEVIGSNTCALKPAEKRRRFFMRKQTNSAPDSFDGPYQVPPGKHKEHHSVSFCLGSVRRCRGSDSSIQPPALPTI</sequence>
<feature type="compositionally biased region" description="Low complexity" evidence="1">
    <location>
        <begin position="395"/>
        <end position="405"/>
    </location>
</feature>
<keyword evidence="3" id="KW-1185">Reference proteome</keyword>
<dbReference type="AlphaFoldDB" id="A0AAD7ZFJ1"/>
<evidence type="ECO:0000313" key="2">
    <source>
        <dbReference type="EMBL" id="KAJ9579405.1"/>
    </source>
</evidence>
<protein>
    <submittedName>
        <fullName evidence="2">Uncharacterized protein</fullName>
    </submittedName>
</protein>
<feature type="region of interest" description="Disordered" evidence="1">
    <location>
        <begin position="461"/>
        <end position="481"/>
    </location>
</feature>
<feature type="region of interest" description="Disordered" evidence="1">
    <location>
        <begin position="157"/>
        <end position="225"/>
    </location>
</feature>